<dbReference type="InterPro" id="IPR005055">
    <property type="entry name" value="A10/PebIII"/>
</dbReference>
<sequence>MRAVFFLCISACAIVVGQDINTMQNMPTYDARYDYLDVDAILDSKRLVTNYVNCLINEKPCTPEGKALKRLLPEALRTKCVRCSERQKRTAVKVIRRLKNEYPDEWAKVASRWDPTGDFSRYFEEYTGRDQTNTIFNTGNEVPASSPPPPLPLNVPLRTTAPVAPAQPTSPQVPIARSTSAPPIILNRFGDDGVLIVSSSSPSNTASTVTPRSSNTIRSVIQTRATPATWAGAASDIIPTQVPVRPANEIPPSYSTAMTIIDEIGHKIIRTTELVSDILRNTVRAVVG</sequence>
<dbReference type="PANTHER" id="PTHR11257">
    <property type="entry name" value="CHEMOSENSORY PROTEIN-RELATED"/>
    <property type="match status" value="1"/>
</dbReference>
<dbReference type="InterPro" id="IPR036682">
    <property type="entry name" value="OS_D_A10/PebIII_sf"/>
</dbReference>
<protein>
    <submittedName>
        <fullName evidence="2">Chemosensory protein 12</fullName>
    </submittedName>
</protein>
<organism evidence="2">
    <name type="scientific">Streltzoviella insularis</name>
    <dbReference type="NCBI Taxonomy" id="1206366"/>
    <lineage>
        <taxon>Eukaryota</taxon>
        <taxon>Metazoa</taxon>
        <taxon>Ecdysozoa</taxon>
        <taxon>Arthropoda</taxon>
        <taxon>Hexapoda</taxon>
        <taxon>Insecta</taxon>
        <taxon>Pterygota</taxon>
        <taxon>Neoptera</taxon>
        <taxon>Endopterygota</taxon>
        <taxon>Lepidoptera</taxon>
        <taxon>Glossata</taxon>
        <taxon>Ditrysia</taxon>
        <taxon>Cossoidea</taxon>
        <taxon>Cossidae</taxon>
        <taxon>Cossinae</taxon>
        <taxon>Streltzoviella</taxon>
    </lineage>
</organism>
<evidence type="ECO:0000313" key="2">
    <source>
        <dbReference type="EMBL" id="QLI62043.1"/>
    </source>
</evidence>
<evidence type="ECO:0000256" key="1">
    <source>
        <dbReference type="SAM" id="SignalP"/>
    </source>
</evidence>
<dbReference type="EMBL" id="MT386759">
    <property type="protein sequence ID" value="QLI62043.1"/>
    <property type="molecule type" value="mRNA"/>
</dbReference>
<feature type="chain" id="PRO_5028354747" evidence="1">
    <location>
        <begin position="18"/>
        <end position="288"/>
    </location>
</feature>
<dbReference type="Gene3D" id="1.10.2080.10">
    <property type="entry name" value="Insect odorant-binding protein A10/Ejaculatory bulb-specific protein 3"/>
    <property type="match status" value="1"/>
</dbReference>
<accession>A0A7D5YL55</accession>
<dbReference type="Pfam" id="PF03392">
    <property type="entry name" value="OS-D"/>
    <property type="match status" value="1"/>
</dbReference>
<feature type="signal peptide" evidence="1">
    <location>
        <begin position="1"/>
        <end position="17"/>
    </location>
</feature>
<proteinExistence type="evidence at transcript level"/>
<name>A0A7D5YL55_9NEOP</name>
<keyword evidence="1" id="KW-0732">Signal</keyword>
<dbReference type="AlphaFoldDB" id="A0A7D5YL55"/>
<reference evidence="2" key="1">
    <citation type="journal article" date="2019" name="Sci. Rep.">
        <title>Antennal transcriptome analyses and olfactory protein identification in an important wood-boring moth pest, Streltzoviella insularis (Lepidoptera: Cossidae).</title>
        <authorList>
            <person name="Yang Y"/>
            <person name="Li W"/>
            <person name="Tao J Zong.S."/>
        </authorList>
    </citation>
    <scope>NUCLEOTIDE SEQUENCE</scope>
    <source>
        <tissue evidence="2">Antennae</tissue>
    </source>
</reference>
<reference evidence="2" key="2">
    <citation type="submission" date="2020-04" db="EMBL/GenBank/DDBJ databases">
        <authorList>
            <person name="Yang Y."/>
        </authorList>
    </citation>
    <scope>NUCLEOTIDE SEQUENCE</scope>
    <source>
        <tissue evidence="2">Antennae</tissue>
    </source>
</reference>
<dbReference type="PANTHER" id="PTHR11257:SF9">
    <property type="entry name" value="CHEMOSENSORY PROTEIN 13"/>
    <property type="match status" value="1"/>
</dbReference>
<dbReference type="SUPFAM" id="SSF100910">
    <property type="entry name" value="Chemosensory protein Csp2"/>
    <property type="match status" value="1"/>
</dbReference>